<evidence type="ECO:0000313" key="3">
    <source>
        <dbReference type="EMBL" id="TFJ84253.1"/>
    </source>
</evidence>
<feature type="transmembrane region" description="Helical" evidence="2">
    <location>
        <begin position="78"/>
        <end position="98"/>
    </location>
</feature>
<keyword evidence="2" id="KW-0472">Membrane</keyword>
<dbReference type="OrthoDB" id="10000342at2759"/>
<reference evidence="3 4" key="1">
    <citation type="submission" date="2019-01" db="EMBL/GenBank/DDBJ databases">
        <title>Nuclear Genome Assembly of the Microalgal Biofuel strain Nannochloropsis salina CCMP1776.</title>
        <authorList>
            <person name="Hovde B."/>
        </authorList>
    </citation>
    <scope>NUCLEOTIDE SEQUENCE [LARGE SCALE GENOMIC DNA]</scope>
    <source>
        <strain evidence="3 4">CCMP1776</strain>
    </source>
</reference>
<dbReference type="EMBL" id="SDOX01000019">
    <property type="protein sequence ID" value="TFJ84253.1"/>
    <property type="molecule type" value="Genomic_DNA"/>
</dbReference>
<evidence type="ECO:0000256" key="2">
    <source>
        <dbReference type="SAM" id="Phobius"/>
    </source>
</evidence>
<dbReference type="AlphaFoldDB" id="A0A4D9D2L1"/>
<feature type="region of interest" description="Disordered" evidence="1">
    <location>
        <begin position="401"/>
        <end position="429"/>
    </location>
</feature>
<accession>A0A4D9D2L1</accession>
<name>A0A4D9D2L1_9STRA</name>
<evidence type="ECO:0008006" key="5">
    <source>
        <dbReference type="Google" id="ProtNLM"/>
    </source>
</evidence>
<comment type="caution">
    <text evidence="3">The sequence shown here is derived from an EMBL/GenBank/DDBJ whole genome shotgun (WGS) entry which is preliminary data.</text>
</comment>
<keyword evidence="2" id="KW-1133">Transmembrane helix</keyword>
<organism evidence="3 4">
    <name type="scientific">Nannochloropsis salina CCMP1776</name>
    <dbReference type="NCBI Taxonomy" id="1027361"/>
    <lineage>
        <taxon>Eukaryota</taxon>
        <taxon>Sar</taxon>
        <taxon>Stramenopiles</taxon>
        <taxon>Ochrophyta</taxon>
        <taxon>Eustigmatophyceae</taxon>
        <taxon>Eustigmatales</taxon>
        <taxon>Monodopsidaceae</taxon>
        <taxon>Microchloropsis</taxon>
        <taxon>Microchloropsis salina</taxon>
    </lineage>
</organism>
<dbReference type="Proteomes" id="UP000355283">
    <property type="component" value="Unassembled WGS sequence"/>
</dbReference>
<protein>
    <recommendedName>
        <fullName evidence="5">Fatty acid desaturase domain-containing protein</fullName>
    </recommendedName>
</protein>
<dbReference type="CDD" id="cd01060">
    <property type="entry name" value="Membrane-FADS-like"/>
    <property type="match status" value="1"/>
</dbReference>
<gene>
    <name evidence="3" type="ORF">NSK_004244</name>
</gene>
<feature type="region of interest" description="Disordered" evidence="1">
    <location>
        <begin position="1"/>
        <end position="47"/>
    </location>
</feature>
<evidence type="ECO:0000313" key="4">
    <source>
        <dbReference type="Proteomes" id="UP000355283"/>
    </source>
</evidence>
<keyword evidence="4" id="KW-1185">Reference proteome</keyword>
<proteinExistence type="predicted"/>
<sequence length="429" mass="48350">MTPNAELKQRQLPESQKTTKSKLLDPARKGATTVSSEKRSASPTGISHLSQEAGKVKTIRDAIRAEDKRLRAAYPFPLGEHWQSVVGLAIYMGSWVVWGVATFAWWTGGLSLPVLMVVNALAISLLHEMEHDLIHELYFKRQPWVQHVMFMGIWLIKSNASPWWRKYYHLRHHQYSGQVNDVEERLIGLGLRWWSPKRLLVTLTPAGTLLVANDIARDDPEFSRVNLVLSNSPVIVLSTAAMLVHLICALGGDAALVKAGVLSAPLHGLLSQRILPALFLYNAAVNFPNVLRQSCLVIISTYCHYYGDIPERDVFFQTQILDHPLLWPFQLFCFNFGATHIIHHFVTRQPFYLRQVTAFRVLPIMKALGCRHNDMGNNFRGNRWVGGEKAVDGKGEMMAGLREEGEDWTATTPRTSDDEDSGEEHIKGA</sequence>
<evidence type="ECO:0000256" key="1">
    <source>
        <dbReference type="SAM" id="MobiDB-lite"/>
    </source>
</evidence>
<keyword evidence="2" id="KW-0812">Transmembrane</keyword>